<keyword evidence="4 9" id="KW-0028">Amino-acid biosynthesis</keyword>
<comment type="function">
    <text evidence="1 9">The alpha subunit is responsible for the aldol cleavage of indoleglycerol phosphate to indole and glyceraldehyde 3-phosphate.</text>
</comment>
<dbReference type="Pfam" id="PF00290">
    <property type="entry name" value="Trp_syntA"/>
    <property type="match status" value="1"/>
</dbReference>
<evidence type="ECO:0000313" key="12">
    <source>
        <dbReference type="Proteomes" id="UP001197378"/>
    </source>
</evidence>
<dbReference type="InterPro" id="IPR018204">
    <property type="entry name" value="Trp_synthase_alpha_AS"/>
</dbReference>
<dbReference type="FunFam" id="3.20.20.70:FF:000037">
    <property type="entry name" value="Tryptophan synthase alpha chain"/>
    <property type="match status" value="1"/>
</dbReference>
<comment type="subunit">
    <text evidence="3 9">Tetramer of two alpha and two beta chains.</text>
</comment>
<dbReference type="InterPro" id="IPR013785">
    <property type="entry name" value="Aldolase_TIM"/>
</dbReference>
<name>A0AAE2YSD0_9PROT</name>
<evidence type="ECO:0000256" key="1">
    <source>
        <dbReference type="ARBA" id="ARBA00003365"/>
    </source>
</evidence>
<keyword evidence="5 9" id="KW-0822">Tryptophan biosynthesis</keyword>
<keyword evidence="12" id="KW-1185">Reference proteome</keyword>
<comment type="caution">
    <text evidence="11">The sequence shown here is derived from an EMBL/GenBank/DDBJ whole genome shotgun (WGS) entry which is preliminary data.</text>
</comment>
<evidence type="ECO:0000256" key="10">
    <source>
        <dbReference type="RuleBase" id="RU003662"/>
    </source>
</evidence>
<reference evidence="11" key="1">
    <citation type="journal article" date="2021" name="ISME J.">
        <title>Genomic evolution of the class Acidithiobacillia: deep-branching Proteobacteria living in extreme acidic conditions.</title>
        <authorList>
            <person name="Moya-Beltran A."/>
            <person name="Beard S."/>
            <person name="Rojas-Villalobos C."/>
            <person name="Issotta F."/>
            <person name="Gallardo Y."/>
            <person name="Ulloa R."/>
            <person name="Giaveno A."/>
            <person name="Degli Esposti M."/>
            <person name="Johnson D.B."/>
            <person name="Quatrini R."/>
        </authorList>
    </citation>
    <scope>NUCLEOTIDE SEQUENCE</scope>
    <source>
        <strain evidence="11">VAN18-1</strain>
    </source>
</reference>
<dbReference type="EMBL" id="JAAXYO010000184">
    <property type="protein sequence ID" value="MBU2789206.1"/>
    <property type="molecule type" value="Genomic_DNA"/>
</dbReference>
<dbReference type="InterPro" id="IPR011060">
    <property type="entry name" value="RibuloseP-bd_barrel"/>
</dbReference>
<dbReference type="Proteomes" id="UP001197378">
    <property type="component" value="Unassembled WGS sequence"/>
</dbReference>
<dbReference type="AlphaFoldDB" id="A0AAE2YSD0"/>
<evidence type="ECO:0000256" key="3">
    <source>
        <dbReference type="ARBA" id="ARBA00011270"/>
    </source>
</evidence>
<comment type="similarity">
    <text evidence="9 10">Belongs to the TrpA family.</text>
</comment>
<dbReference type="EC" id="4.2.1.20" evidence="9"/>
<comment type="pathway">
    <text evidence="2 9">Amino-acid biosynthesis; L-tryptophan biosynthesis; L-tryptophan from chorismate: step 5/5.</text>
</comment>
<evidence type="ECO:0000256" key="2">
    <source>
        <dbReference type="ARBA" id="ARBA00004733"/>
    </source>
</evidence>
<dbReference type="Gene3D" id="3.20.20.70">
    <property type="entry name" value="Aldolase class I"/>
    <property type="match status" value="1"/>
</dbReference>
<dbReference type="HAMAP" id="MF_00131">
    <property type="entry name" value="Trp_synth_alpha"/>
    <property type="match status" value="1"/>
</dbReference>
<dbReference type="PANTHER" id="PTHR43406:SF1">
    <property type="entry name" value="TRYPTOPHAN SYNTHASE ALPHA CHAIN, CHLOROPLASTIC"/>
    <property type="match status" value="1"/>
</dbReference>
<dbReference type="RefSeq" id="WP_215873170.1">
    <property type="nucleotide sequence ID" value="NZ_JAAXYO010000184.1"/>
</dbReference>
<dbReference type="SUPFAM" id="SSF51366">
    <property type="entry name" value="Ribulose-phoshate binding barrel"/>
    <property type="match status" value="1"/>
</dbReference>
<keyword evidence="6 9" id="KW-0057">Aromatic amino acid biosynthesis</keyword>
<dbReference type="CDD" id="cd04724">
    <property type="entry name" value="Tryptophan_synthase_alpha"/>
    <property type="match status" value="1"/>
</dbReference>
<evidence type="ECO:0000256" key="4">
    <source>
        <dbReference type="ARBA" id="ARBA00022605"/>
    </source>
</evidence>
<organism evidence="11 12">
    <name type="scientific">Igneacidithiobacillus copahuensis</name>
    <dbReference type="NCBI Taxonomy" id="2724909"/>
    <lineage>
        <taxon>Bacteria</taxon>
        <taxon>Pseudomonadati</taxon>
        <taxon>Pseudomonadota</taxon>
        <taxon>Acidithiobacillia</taxon>
        <taxon>Acidithiobacillales</taxon>
        <taxon>Acidithiobacillaceae</taxon>
        <taxon>Igneacidithiobacillus</taxon>
    </lineage>
</organism>
<feature type="active site" description="Proton acceptor" evidence="9">
    <location>
        <position position="49"/>
    </location>
</feature>
<dbReference type="GO" id="GO:0004834">
    <property type="term" value="F:tryptophan synthase activity"/>
    <property type="evidence" value="ECO:0007669"/>
    <property type="project" value="UniProtKB-UniRule"/>
</dbReference>
<evidence type="ECO:0000256" key="6">
    <source>
        <dbReference type="ARBA" id="ARBA00023141"/>
    </source>
</evidence>
<proteinExistence type="inferred from homology"/>
<dbReference type="InterPro" id="IPR002028">
    <property type="entry name" value="Trp_synthase_suA"/>
</dbReference>
<dbReference type="PANTHER" id="PTHR43406">
    <property type="entry name" value="TRYPTOPHAN SYNTHASE, ALPHA CHAIN"/>
    <property type="match status" value="1"/>
</dbReference>
<feature type="active site" description="Proton acceptor" evidence="9">
    <location>
        <position position="60"/>
    </location>
</feature>
<dbReference type="GO" id="GO:0005829">
    <property type="term" value="C:cytosol"/>
    <property type="evidence" value="ECO:0007669"/>
    <property type="project" value="TreeGrafter"/>
</dbReference>
<evidence type="ECO:0000256" key="8">
    <source>
        <dbReference type="ARBA" id="ARBA00049047"/>
    </source>
</evidence>
<evidence type="ECO:0000256" key="5">
    <source>
        <dbReference type="ARBA" id="ARBA00022822"/>
    </source>
</evidence>
<evidence type="ECO:0000256" key="9">
    <source>
        <dbReference type="HAMAP-Rule" id="MF_00131"/>
    </source>
</evidence>
<evidence type="ECO:0000256" key="7">
    <source>
        <dbReference type="ARBA" id="ARBA00023239"/>
    </source>
</evidence>
<dbReference type="PROSITE" id="PS00167">
    <property type="entry name" value="TRP_SYNTHASE_ALPHA"/>
    <property type="match status" value="1"/>
</dbReference>
<keyword evidence="7 9" id="KW-0456">Lyase</keyword>
<sequence>MSRLAAMFSRLQEARRTALIPFLTAGDPSTTGVVALLHSLVQAGADAIELGVPFSDPMADGPVIQGSSERALARGVSLRQVLAWVRDFRRQDHDTPIILMGYLNPIEILGMRHFAEEAADAGVDAVIVVDLTPEEAETDTALLRQAGIDPIFLLAPTSGPQRVAAVKRLGSGFVYYVSLRGITGAQQQDWDEVVSRVAELRRELAMPMAIGFGIRDAATAKRLAGKADAVVIGSALVQLLQQAKDDEDAQRLASEFLAPIRAVLNEELSA</sequence>
<gene>
    <name evidence="9" type="primary">trpA</name>
    <name evidence="11" type="ORF">HFQ13_13520</name>
</gene>
<evidence type="ECO:0000313" key="11">
    <source>
        <dbReference type="EMBL" id="MBU2789206.1"/>
    </source>
</evidence>
<comment type="catalytic activity">
    <reaction evidence="8 9">
        <text>(1S,2R)-1-C-(indol-3-yl)glycerol 3-phosphate + L-serine = D-glyceraldehyde 3-phosphate + L-tryptophan + H2O</text>
        <dbReference type="Rhea" id="RHEA:10532"/>
        <dbReference type="ChEBI" id="CHEBI:15377"/>
        <dbReference type="ChEBI" id="CHEBI:33384"/>
        <dbReference type="ChEBI" id="CHEBI:57912"/>
        <dbReference type="ChEBI" id="CHEBI:58866"/>
        <dbReference type="ChEBI" id="CHEBI:59776"/>
        <dbReference type="EC" id="4.2.1.20"/>
    </reaction>
</comment>
<accession>A0AAE2YSD0</accession>
<dbReference type="NCBIfam" id="TIGR00262">
    <property type="entry name" value="trpA"/>
    <property type="match status" value="1"/>
</dbReference>
<protein>
    <recommendedName>
        <fullName evidence="9">Tryptophan synthase alpha chain</fullName>
        <ecNumber evidence="9">4.2.1.20</ecNumber>
    </recommendedName>
</protein>